<evidence type="ECO:0000256" key="6">
    <source>
        <dbReference type="ARBA" id="ARBA00022741"/>
    </source>
</evidence>
<comment type="subunit">
    <text evidence="10">Monomer.</text>
</comment>
<dbReference type="Proteomes" id="UP000006545">
    <property type="component" value="Chromosome"/>
</dbReference>
<keyword evidence="6 10" id="KW-0547">Nucleotide-binding</keyword>
<evidence type="ECO:0000256" key="8">
    <source>
        <dbReference type="ARBA" id="ARBA00022842"/>
    </source>
</evidence>
<dbReference type="GO" id="GO:0006400">
    <property type="term" value="P:tRNA modification"/>
    <property type="evidence" value="ECO:0007669"/>
    <property type="project" value="TreeGrafter"/>
</dbReference>
<evidence type="ECO:0000313" key="14">
    <source>
        <dbReference type="EMBL" id="AEE13078.1"/>
    </source>
</evidence>
<gene>
    <name evidence="10" type="primary">miaA</name>
    <name evidence="14" type="ordered locus">Poras_1136</name>
</gene>
<dbReference type="EMBL" id="CP002689">
    <property type="protein sequence ID" value="AEE13078.1"/>
    <property type="molecule type" value="Genomic_DNA"/>
</dbReference>
<comment type="function">
    <text evidence="2 10 12">Catalyzes the transfer of a dimethylallyl group onto the adenine at position 37 in tRNAs that read codons beginning with uridine, leading to the formation of N6-(dimethylallyl)adenosine (i(6)A).</text>
</comment>
<dbReference type="PANTHER" id="PTHR11088:SF60">
    <property type="entry name" value="TRNA DIMETHYLALLYLTRANSFERASE"/>
    <property type="match status" value="1"/>
</dbReference>
<keyword evidence="7 10" id="KW-0067">ATP-binding</keyword>
<feature type="site" description="Interaction with substrate tRNA" evidence="10">
    <location>
        <position position="116"/>
    </location>
</feature>
<evidence type="ECO:0000256" key="2">
    <source>
        <dbReference type="ARBA" id="ARBA00003213"/>
    </source>
</evidence>
<dbReference type="AlphaFoldDB" id="F4KLD0"/>
<keyword evidence="8 10" id="KW-0460">Magnesium</keyword>
<comment type="caution">
    <text evidence="10">Lacks conserved residue(s) required for the propagation of feature annotation.</text>
</comment>
<dbReference type="EC" id="2.5.1.75" evidence="10"/>
<dbReference type="SUPFAM" id="SSF52540">
    <property type="entry name" value="P-loop containing nucleoside triphosphate hydrolases"/>
    <property type="match status" value="2"/>
</dbReference>
<feature type="region of interest" description="Interaction with substrate tRNA" evidence="10">
    <location>
        <begin position="50"/>
        <end position="53"/>
    </location>
</feature>
<dbReference type="Gene3D" id="1.10.20.140">
    <property type="match status" value="1"/>
</dbReference>
<evidence type="ECO:0000256" key="9">
    <source>
        <dbReference type="ARBA" id="ARBA00049563"/>
    </source>
</evidence>
<evidence type="ECO:0000256" key="12">
    <source>
        <dbReference type="RuleBase" id="RU003784"/>
    </source>
</evidence>
<dbReference type="eggNOG" id="COG0324">
    <property type="taxonomic scope" value="Bacteria"/>
</dbReference>
<evidence type="ECO:0000256" key="4">
    <source>
        <dbReference type="ARBA" id="ARBA00022679"/>
    </source>
</evidence>
<keyword evidence="5 10" id="KW-0819">tRNA processing</keyword>
<dbReference type="InterPro" id="IPR039657">
    <property type="entry name" value="Dimethylallyltransferase"/>
</dbReference>
<dbReference type="STRING" id="879243.Poras_1136"/>
<dbReference type="Pfam" id="PF01715">
    <property type="entry name" value="IPPT"/>
    <property type="match status" value="1"/>
</dbReference>
<dbReference type="RefSeq" id="WP_013760528.1">
    <property type="nucleotide sequence ID" value="NC_015501.1"/>
</dbReference>
<comment type="similarity">
    <text evidence="3 10 13">Belongs to the IPP transferase family.</text>
</comment>
<reference evidence="15" key="1">
    <citation type="submission" date="2011-04" db="EMBL/GenBank/DDBJ databases">
        <title>The complete genome of Porphyromonas asaccharolytica DSM 20707.</title>
        <authorList>
            <person name="Lucas S."/>
            <person name="Han J."/>
            <person name="Lapidus A."/>
            <person name="Bruce D."/>
            <person name="Goodwin L."/>
            <person name="Pitluck S."/>
            <person name="Peters L."/>
            <person name="Kyrpides N."/>
            <person name="Mavromatis K."/>
            <person name="Ivanova N."/>
            <person name="Ovchinnikova G."/>
            <person name="Pagani I."/>
            <person name="Lu M."/>
            <person name="Detter J.C."/>
            <person name="Tapia R."/>
            <person name="Han C."/>
            <person name="Land M."/>
            <person name="Hauser L."/>
            <person name="Markowitz V."/>
            <person name="Cheng J.-F."/>
            <person name="Hugenholtz P."/>
            <person name="Woyke T."/>
            <person name="Wu D."/>
            <person name="Gronow S."/>
            <person name="Wellnitz S."/>
            <person name="Brambilla E."/>
            <person name="Klenk H.-P."/>
            <person name="Eisen J.A."/>
        </authorList>
    </citation>
    <scope>NUCLEOTIDE SEQUENCE [LARGE SCALE GENOMIC DNA]</scope>
    <source>
        <strain evidence="15">ATCC 25260 / DSM 20707 / VPI 4198</strain>
    </source>
</reference>
<dbReference type="GO" id="GO:0005524">
    <property type="term" value="F:ATP binding"/>
    <property type="evidence" value="ECO:0007669"/>
    <property type="project" value="UniProtKB-UniRule"/>
</dbReference>
<feature type="binding site" evidence="10">
    <location>
        <begin position="20"/>
        <end position="27"/>
    </location>
    <ligand>
        <name>ATP</name>
        <dbReference type="ChEBI" id="CHEBI:30616"/>
    </ligand>
</feature>
<dbReference type="KEGG" id="pah:Poras_1136"/>
<evidence type="ECO:0000256" key="11">
    <source>
        <dbReference type="RuleBase" id="RU003783"/>
    </source>
</evidence>
<evidence type="ECO:0000256" key="10">
    <source>
        <dbReference type="HAMAP-Rule" id="MF_00185"/>
    </source>
</evidence>
<dbReference type="Gene3D" id="3.40.50.300">
    <property type="entry name" value="P-loop containing nucleotide triphosphate hydrolases"/>
    <property type="match status" value="1"/>
</dbReference>
<dbReference type="InterPro" id="IPR027417">
    <property type="entry name" value="P-loop_NTPase"/>
</dbReference>
<dbReference type="GO" id="GO:0052381">
    <property type="term" value="F:tRNA dimethylallyltransferase activity"/>
    <property type="evidence" value="ECO:0007669"/>
    <property type="project" value="UniProtKB-UniRule"/>
</dbReference>
<dbReference type="OrthoDB" id="9776390at2"/>
<protein>
    <recommendedName>
        <fullName evidence="10">tRNA dimethylallyltransferase</fullName>
        <ecNumber evidence="10">2.5.1.75</ecNumber>
    </recommendedName>
    <alternativeName>
        <fullName evidence="10">Dimethylallyl diphosphate:tRNA dimethylallyltransferase</fullName>
        <shortName evidence="10">DMAPP:tRNA dimethylallyltransferase</shortName>
        <shortName evidence="10">DMATase</shortName>
    </alternativeName>
    <alternativeName>
        <fullName evidence="10">Isopentenyl-diphosphate:tRNA isopentenyltransferase</fullName>
        <shortName evidence="10">IPP transferase</shortName>
        <shortName evidence="10">IPPT</shortName>
        <shortName evidence="10">IPTase</shortName>
    </alternativeName>
</protein>
<organism evidence="14 15">
    <name type="scientific">Porphyromonas asaccharolytica (strain ATCC 25260 / DSM 20707 / BCRC 10618 / CCUG 7834 / JCM 6326 / LMG 13178 / VPI 4198 / B440)</name>
    <name type="common">Bacteroides asaccharolyticus</name>
    <dbReference type="NCBI Taxonomy" id="879243"/>
    <lineage>
        <taxon>Bacteria</taxon>
        <taxon>Pseudomonadati</taxon>
        <taxon>Bacteroidota</taxon>
        <taxon>Bacteroidia</taxon>
        <taxon>Bacteroidales</taxon>
        <taxon>Porphyromonadaceae</taxon>
        <taxon>Porphyromonas</taxon>
    </lineage>
</organism>
<dbReference type="InterPro" id="IPR018022">
    <property type="entry name" value="IPT"/>
</dbReference>
<feature type="binding site" evidence="10">
    <location>
        <begin position="22"/>
        <end position="27"/>
    </location>
    <ligand>
        <name>substrate</name>
    </ligand>
</feature>
<evidence type="ECO:0000256" key="13">
    <source>
        <dbReference type="RuleBase" id="RU003785"/>
    </source>
</evidence>
<accession>F4KLD0</accession>
<dbReference type="NCBIfam" id="TIGR00174">
    <property type="entry name" value="miaA"/>
    <property type="match status" value="1"/>
</dbReference>
<evidence type="ECO:0000256" key="1">
    <source>
        <dbReference type="ARBA" id="ARBA00001946"/>
    </source>
</evidence>
<evidence type="ECO:0000256" key="7">
    <source>
        <dbReference type="ARBA" id="ARBA00022840"/>
    </source>
</evidence>
<comment type="catalytic activity">
    <reaction evidence="9 10 11">
        <text>adenosine(37) in tRNA + dimethylallyl diphosphate = N(6)-dimethylallyladenosine(37) in tRNA + diphosphate</text>
        <dbReference type="Rhea" id="RHEA:26482"/>
        <dbReference type="Rhea" id="RHEA-COMP:10162"/>
        <dbReference type="Rhea" id="RHEA-COMP:10375"/>
        <dbReference type="ChEBI" id="CHEBI:33019"/>
        <dbReference type="ChEBI" id="CHEBI:57623"/>
        <dbReference type="ChEBI" id="CHEBI:74411"/>
        <dbReference type="ChEBI" id="CHEBI:74415"/>
        <dbReference type="EC" id="2.5.1.75"/>
    </reaction>
</comment>
<keyword evidence="4 10" id="KW-0808">Transferase</keyword>
<feature type="site" description="Interaction with substrate tRNA" evidence="10">
    <location>
        <position position="138"/>
    </location>
</feature>
<dbReference type="PANTHER" id="PTHR11088">
    <property type="entry name" value="TRNA DIMETHYLALLYLTRANSFERASE"/>
    <property type="match status" value="1"/>
</dbReference>
<evidence type="ECO:0000256" key="3">
    <source>
        <dbReference type="ARBA" id="ARBA00005842"/>
    </source>
</evidence>
<name>F4KLD0_PORAD</name>
<dbReference type="HAMAP" id="MF_00185">
    <property type="entry name" value="IPP_trans"/>
    <property type="match status" value="1"/>
</dbReference>
<dbReference type="HOGENOM" id="CLU_032616_0_1_10"/>
<keyword evidence="15" id="KW-1185">Reference proteome</keyword>
<proteinExistence type="inferred from homology"/>
<sequence length="324" mass="36822">MSCCTGKLKEVSPTLIVLTGATGVGKTSFAIALARYLGSDSNPLPILSADSRQIYRGMPIGTATPTEEEQRLAPHYFVATHEITELYSAGRYELEVMELLERLFREQPVVILCGGSMLYIDAICSGIDDIPSVDPEVRAQLHERYQKEGLAGILAELQLVDPLYYDKVDHCNHRRVMHALEVYLSSGAPLSSYHSGEDAERPFRLLTYALTRPREELYQRINQRVEMMIEEGLVDEAKALYPHRHLNALNTVGYKELFAHFDGQYDLTEAVRLIQRNSRHFARKQLTSQRRHHEFAPLDLSTPWEPLLERIQQDLLTPSSLQTN</sequence>
<comment type="cofactor">
    <cofactor evidence="1 10">
        <name>Mg(2+)</name>
        <dbReference type="ChEBI" id="CHEBI:18420"/>
    </cofactor>
</comment>
<evidence type="ECO:0000256" key="5">
    <source>
        <dbReference type="ARBA" id="ARBA00022694"/>
    </source>
</evidence>
<evidence type="ECO:0000313" key="15">
    <source>
        <dbReference type="Proteomes" id="UP000006545"/>
    </source>
</evidence>